<dbReference type="KEGG" id="pseg:D3H65_32315"/>
<reference evidence="3 4" key="1">
    <citation type="submission" date="2018-09" db="EMBL/GenBank/DDBJ databases">
        <title>Genome sequencing of strain 6GH32-13.</title>
        <authorList>
            <person name="Weon H.-Y."/>
            <person name="Heo J."/>
            <person name="Kwon S.-W."/>
        </authorList>
    </citation>
    <scope>NUCLEOTIDE SEQUENCE [LARGE SCALE GENOMIC DNA]</scope>
    <source>
        <strain evidence="3 4">5GH32-13</strain>
    </source>
</reference>
<evidence type="ECO:0000313" key="4">
    <source>
        <dbReference type="Proteomes" id="UP000263900"/>
    </source>
</evidence>
<gene>
    <name evidence="3" type="ORF">D3H65_32315</name>
</gene>
<dbReference type="RefSeq" id="WP_119054264.1">
    <property type="nucleotide sequence ID" value="NZ_CP032157.1"/>
</dbReference>
<feature type="chain" id="PRO_5017778228" evidence="1">
    <location>
        <begin position="24"/>
        <end position="350"/>
    </location>
</feature>
<feature type="signal peptide" evidence="1">
    <location>
        <begin position="1"/>
        <end position="23"/>
    </location>
</feature>
<proteinExistence type="predicted"/>
<keyword evidence="1" id="KW-0732">Signal</keyword>
<sequence>MKPIHTLGSLLLLLLGTTAHIQAQQVSISPGLYVTATGAPHLVFRSLGLTNNGNFKAAASTVTFTDSNNTRPVLINGSSNTSFYQLAINQDVQLEHNIAVTGNLYLNRGNLQLDHYTLDLAHSGNIIGERNTSRIIGKQGGAITRTAFLQAPQNANPGNIGVSITSAANLGETVITRGHELLVQGSGTATTNRYFDIAPAFNKNLNASLQFHYLDAELKGNESELTLFATEGYAWKSAGKDNSNPAGNWLIKNKLDQLHRYTLAGPPPSAAMQVYPNPVRDKFTLSLPATASGQLELNLLDQAGKIVERKKITTREGVNTIEWNISRHPAGNYNVVLKGTQTGTVKIIKE</sequence>
<feature type="domain" description="Secretion system C-terminal sorting" evidence="2">
    <location>
        <begin position="274"/>
        <end position="347"/>
    </location>
</feature>
<protein>
    <submittedName>
        <fullName evidence="3">T9SS C-terminal target domain-containing protein</fullName>
    </submittedName>
</protein>
<name>A0A3B7MV26_9BACT</name>
<dbReference type="Proteomes" id="UP000263900">
    <property type="component" value="Chromosome"/>
</dbReference>
<evidence type="ECO:0000259" key="2">
    <source>
        <dbReference type="Pfam" id="PF18962"/>
    </source>
</evidence>
<dbReference type="AlphaFoldDB" id="A0A3B7MV26"/>
<organism evidence="3 4">
    <name type="scientific">Paraflavitalea soli</name>
    <dbReference type="NCBI Taxonomy" id="2315862"/>
    <lineage>
        <taxon>Bacteria</taxon>
        <taxon>Pseudomonadati</taxon>
        <taxon>Bacteroidota</taxon>
        <taxon>Chitinophagia</taxon>
        <taxon>Chitinophagales</taxon>
        <taxon>Chitinophagaceae</taxon>
        <taxon>Paraflavitalea</taxon>
    </lineage>
</organism>
<dbReference type="OrthoDB" id="671358at2"/>
<accession>A0A3B7MV26</accession>
<evidence type="ECO:0000313" key="3">
    <source>
        <dbReference type="EMBL" id="AXY78392.1"/>
    </source>
</evidence>
<dbReference type="EMBL" id="CP032157">
    <property type="protein sequence ID" value="AXY78392.1"/>
    <property type="molecule type" value="Genomic_DNA"/>
</dbReference>
<dbReference type="InterPro" id="IPR026444">
    <property type="entry name" value="Secre_tail"/>
</dbReference>
<evidence type="ECO:0000256" key="1">
    <source>
        <dbReference type="SAM" id="SignalP"/>
    </source>
</evidence>
<keyword evidence="4" id="KW-1185">Reference proteome</keyword>
<dbReference type="NCBIfam" id="TIGR04183">
    <property type="entry name" value="Por_Secre_tail"/>
    <property type="match status" value="1"/>
</dbReference>
<dbReference type="Pfam" id="PF18962">
    <property type="entry name" value="Por_Secre_tail"/>
    <property type="match status" value="1"/>
</dbReference>